<dbReference type="GO" id="GO:0009251">
    <property type="term" value="P:glucan catabolic process"/>
    <property type="evidence" value="ECO:0007669"/>
    <property type="project" value="TreeGrafter"/>
</dbReference>
<feature type="domain" description="Glycoside hydrolase family 3 C-terminal" evidence="3">
    <location>
        <begin position="445"/>
        <end position="657"/>
    </location>
</feature>
<dbReference type="InterPro" id="IPR051915">
    <property type="entry name" value="Cellulose_Degrad_GH3"/>
</dbReference>
<dbReference type="Gene3D" id="3.20.20.300">
    <property type="entry name" value="Glycoside hydrolase, family 3, N-terminal domain"/>
    <property type="match status" value="1"/>
</dbReference>
<dbReference type="Gene3D" id="3.40.50.1700">
    <property type="entry name" value="Glycoside hydrolase family 3 C-terminal domain"/>
    <property type="match status" value="1"/>
</dbReference>
<keyword evidence="5" id="KW-0326">Glycosidase</keyword>
<keyword evidence="1 5" id="KW-0378">Hydrolase</keyword>
<dbReference type="Gene3D" id="2.60.120.430">
    <property type="entry name" value="Galactose-binding lectin"/>
    <property type="match status" value="1"/>
</dbReference>
<dbReference type="EMBL" id="JACHHZ010000002">
    <property type="protein sequence ID" value="MBB6092573.1"/>
    <property type="molecule type" value="Genomic_DNA"/>
</dbReference>
<protein>
    <submittedName>
        <fullName evidence="5">Beta-glucosidase</fullName>
        <ecNumber evidence="5">3.2.1.21</ecNumber>
    </submittedName>
</protein>
<accession>A0A841HIN2</accession>
<dbReference type="SUPFAM" id="SSF52279">
    <property type="entry name" value="Beta-D-glucan exohydrolase, C-terminal domain"/>
    <property type="match status" value="1"/>
</dbReference>
<sequence>MVNLGLQRARHGAALGTAVAIACALAGCDRETNAMPTHGATPSAQETAVIHPEQWPKLSPPVQDSPALNARLEALLASLSIEEKVGQIIQADIGSVTPDDVRKYRLGSVLNGGNSGPHGDDLAPAKKWLELADAFYEASMDTSGSHKAIPIIWGSDAIHGNNNIVGATIFPHNIGLGATRNPELIKRIGEVTAIETRISGQEWTFAPTLAVVQDVRWGRSYESYSEQPEIVHEYASAMVQGLQGEPGSPEFLKGKHVITTAKHFVGDGGTFEGRDQGDNRASEKVLRDIHTAGYTAAINAGAQSVMASFSSWQGAKVHGHKGLLTDVLKDRFGFDGILVGDWNAHGQVDGCSTTNCAATINAGLDMFMAPDGWRALYDNTLAQARSGEIPMARLDDAVRRILRVKLRAGLFEAGKPSSRPLAGQFNLLGAPEHRSVARQAVRESLVLLKNAKHVLPLKPSMNVLVVGDGADNIAKQSGGWSLTWQGTGVTNANFPNGESIYSGIRSAVRAGGGKVTLSANGDVKGKPDVAIVVFGEDPYAEFQGDVDTLEYKPGNKADLALLRKLREANVPVVSVFLSGRPMWVNPELNASDAFVAAWLPGTEGGGVADVLFAKNDGTANHDFKGRLSFAWPRTPEQVTETRGTEAPLFAYGFGLTYRDTGELDALPETVAQRRDVASTREYFSAGRAANGWTIALADGQSRQPLPTGIGATADGALKITAIDRGAQEDARLLNWSGTGSASFIIERNDPIDLQREANGQLSLVFDYRVDTAPAGGVSLGVECHGGANKCASSIQIEDQLQRAPKKEWQQARILLSCFQQGGADMRAITAPIVLSTAGPLQLGIANVRLDTGLQGAVTCQ</sequence>
<dbReference type="RefSeq" id="WP_184330362.1">
    <property type="nucleotide sequence ID" value="NZ_JACHHZ010000002.1"/>
</dbReference>
<evidence type="ECO:0000259" key="3">
    <source>
        <dbReference type="Pfam" id="PF01915"/>
    </source>
</evidence>
<feature type="domain" description="Glycoside hydrolase family 3 N-terminal" evidence="2">
    <location>
        <begin position="81"/>
        <end position="404"/>
    </location>
</feature>
<dbReference type="GO" id="GO:0008422">
    <property type="term" value="F:beta-glucosidase activity"/>
    <property type="evidence" value="ECO:0007669"/>
    <property type="project" value="UniProtKB-EC"/>
</dbReference>
<dbReference type="PANTHER" id="PTHR30620">
    <property type="entry name" value="PERIPLASMIC BETA-GLUCOSIDASE-RELATED"/>
    <property type="match status" value="1"/>
</dbReference>
<dbReference type="InterPro" id="IPR036962">
    <property type="entry name" value="Glyco_hydro_3_N_sf"/>
</dbReference>
<comment type="caution">
    <text evidence="5">The sequence shown here is derived from an EMBL/GenBank/DDBJ whole genome shotgun (WGS) entry which is preliminary data.</text>
</comment>
<dbReference type="InterPro" id="IPR002772">
    <property type="entry name" value="Glyco_hydro_3_C"/>
</dbReference>
<dbReference type="InterPro" id="IPR001764">
    <property type="entry name" value="Glyco_hydro_3_N"/>
</dbReference>
<keyword evidence="6" id="KW-1185">Reference proteome</keyword>
<evidence type="ECO:0000256" key="1">
    <source>
        <dbReference type="ARBA" id="ARBA00022801"/>
    </source>
</evidence>
<dbReference type="EC" id="3.2.1.21" evidence="5"/>
<evidence type="ECO:0000259" key="4">
    <source>
        <dbReference type="Pfam" id="PF18559"/>
    </source>
</evidence>
<dbReference type="InterPro" id="IPR017853">
    <property type="entry name" value="GH"/>
</dbReference>
<name>A0A841HIN2_9GAMM</name>
<dbReference type="Proteomes" id="UP000588068">
    <property type="component" value="Unassembled WGS sequence"/>
</dbReference>
<feature type="domain" description="ExoP galactose-binding-like" evidence="4">
    <location>
        <begin position="692"/>
        <end position="849"/>
    </location>
</feature>
<dbReference type="Pfam" id="PF18559">
    <property type="entry name" value="Exop_C"/>
    <property type="match status" value="1"/>
</dbReference>
<evidence type="ECO:0000259" key="2">
    <source>
        <dbReference type="Pfam" id="PF00933"/>
    </source>
</evidence>
<organism evidence="5 6">
    <name type="scientific">Povalibacter uvarum</name>
    <dbReference type="NCBI Taxonomy" id="732238"/>
    <lineage>
        <taxon>Bacteria</taxon>
        <taxon>Pseudomonadati</taxon>
        <taxon>Pseudomonadota</taxon>
        <taxon>Gammaproteobacteria</taxon>
        <taxon>Steroidobacterales</taxon>
        <taxon>Steroidobacteraceae</taxon>
        <taxon>Povalibacter</taxon>
    </lineage>
</organism>
<proteinExistence type="predicted"/>
<gene>
    <name evidence="5" type="ORF">HNQ60_001451</name>
</gene>
<evidence type="ECO:0000313" key="6">
    <source>
        <dbReference type="Proteomes" id="UP000588068"/>
    </source>
</evidence>
<dbReference type="PRINTS" id="PR00133">
    <property type="entry name" value="GLHYDRLASE3"/>
</dbReference>
<reference evidence="5 6" key="1">
    <citation type="submission" date="2020-08" db="EMBL/GenBank/DDBJ databases">
        <title>Genomic Encyclopedia of Type Strains, Phase IV (KMG-IV): sequencing the most valuable type-strain genomes for metagenomic binning, comparative biology and taxonomic classification.</title>
        <authorList>
            <person name="Goeker M."/>
        </authorList>
    </citation>
    <scope>NUCLEOTIDE SEQUENCE [LARGE SCALE GENOMIC DNA]</scope>
    <source>
        <strain evidence="5 6">DSM 26723</strain>
    </source>
</reference>
<dbReference type="PANTHER" id="PTHR30620:SF77">
    <property type="entry name" value="LYSOSOMAL BETA GLUCOSIDASE-LIKE"/>
    <property type="match status" value="1"/>
</dbReference>
<evidence type="ECO:0000313" key="5">
    <source>
        <dbReference type="EMBL" id="MBB6092573.1"/>
    </source>
</evidence>
<dbReference type="Pfam" id="PF00933">
    <property type="entry name" value="Glyco_hydro_3"/>
    <property type="match status" value="1"/>
</dbReference>
<dbReference type="InterPro" id="IPR041443">
    <property type="entry name" value="Exop_C"/>
</dbReference>
<dbReference type="InterPro" id="IPR036881">
    <property type="entry name" value="Glyco_hydro_3_C_sf"/>
</dbReference>
<dbReference type="SUPFAM" id="SSF51445">
    <property type="entry name" value="(Trans)glycosidases"/>
    <property type="match status" value="1"/>
</dbReference>
<dbReference type="Pfam" id="PF01915">
    <property type="entry name" value="Glyco_hydro_3_C"/>
    <property type="match status" value="1"/>
</dbReference>
<dbReference type="AlphaFoldDB" id="A0A841HIN2"/>